<keyword evidence="3" id="KW-0805">Transcription regulation</keyword>
<keyword evidence="6" id="KW-0539">Nucleus</keyword>
<dbReference type="CDD" id="cd00167">
    <property type="entry name" value="SANT"/>
    <property type="match status" value="2"/>
</dbReference>
<keyword evidence="4" id="KW-0238">DNA-binding</keyword>
<feature type="domain" description="Myb-like" evidence="7">
    <location>
        <begin position="9"/>
        <end position="62"/>
    </location>
</feature>
<evidence type="ECO:0000313" key="10">
    <source>
        <dbReference type="Proteomes" id="UP001291926"/>
    </source>
</evidence>
<evidence type="ECO:0000256" key="1">
    <source>
        <dbReference type="ARBA" id="ARBA00004123"/>
    </source>
</evidence>
<evidence type="ECO:0000256" key="3">
    <source>
        <dbReference type="ARBA" id="ARBA00023015"/>
    </source>
</evidence>
<dbReference type="PANTHER" id="PTHR48000:SF67">
    <property type="entry name" value="MYB-LIKE DNA-BINDING DOMAIN CONTAINING PROTEIN, EXPRESSED"/>
    <property type="match status" value="1"/>
</dbReference>
<accession>A0ABR0DU30</accession>
<feature type="domain" description="HTH myb-type" evidence="8">
    <location>
        <begin position="63"/>
        <end position="117"/>
    </location>
</feature>
<proteinExistence type="predicted"/>
<dbReference type="PROSITE" id="PS51294">
    <property type="entry name" value="HTH_MYB"/>
    <property type="match status" value="2"/>
</dbReference>
<dbReference type="PROSITE" id="PS50090">
    <property type="entry name" value="MYB_LIKE"/>
    <property type="match status" value="2"/>
</dbReference>
<comment type="caution">
    <text evidence="9">The sequence shown here is derived from an EMBL/GenBank/DDBJ whole genome shotgun (WGS) entry which is preliminary data.</text>
</comment>
<evidence type="ECO:0000313" key="9">
    <source>
        <dbReference type="EMBL" id="KAK4492710.1"/>
    </source>
</evidence>
<organism evidence="9 10">
    <name type="scientific">Penstemon davidsonii</name>
    <dbReference type="NCBI Taxonomy" id="160366"/>
    <lineage>
        <taxon>Eukaryota</taxon>
        <taxon>Viridiplantae</taxon>
        <taxon>Streptophyta</taxon>
        <taxon>Embryophyta</taxon>
        <taxon>Tracheophyta</taxon>
        <taxon>Spermatophyta</taxon>
        <taxon>Magnoliopsida</taxon>
        <taxon>eudicotyledons</taxon>
        <taxon>Gunneridae</taxon>
        <taxon>Pentapetalae</taxon>
        <taxon>asterids</taxon>
        <taxon>lamiids</taxon>
        <taxon>Lamiales</taxon>
        <taxon>Plantaginaceae</taxon>
        <taxon>Cheloneae</taxon>
        <taxon>Penstemon</taxon>
    </lineage>
</organism>
<sequence length="267" mass="30937">MGRAPCCDKANVKKGPWSPEEDTKLKDFIHKFGTGGNWIALPQKAGLRRCGKSCRLRWLNYLRPNIKHGEFSEEEDKIICTLYASIGSRWSIIAGQLHGRTDNDIKNYWNTKLKKKLIMGSIMQPKPFSPTFQTQFSQPLYKDYNSINHSQHTKSLNAIDSILDPQNYLYNNILPILSTPSDQYSYNNYNIPVEENMLMFGNGKETSNSTSSSYGKLDHVIIKEEENQEFMLYYNNEDPLFSAFLDKKETANDDENKTYEKRGMMYY</sequence>
<dbReference type="InterPro" id="IPR017930">
    <property type="entry name" value="Myb_dom"/>
</dbReference>
<reference evidence="9 10" key="1">
    <citation type="journal article" date="2023" name="bioRxiv">
        <title>Genome report: Whole genome sequence and annotation of Penstemon davidsonii.</title>
        <authorList>
            <person name="Ostevik K.L."/>
            <person name="Alabady M."/>
            <person name="Zhang M."/>
            <person name="Rausher M.D."/>
        </authorList>
    </citation>
    <scope>NUCLEOTIDE SEQUENCE [LARGE SCALE GENOMIC DNA]</scope>
    <source>
        <strain evidence="9">DNT005</strain>
        <tissue evidence="9">Whole leaf</tissue>
    </source>
</reference>
<dbReference type="EMBL" id="JAYDYQ010001087">
    <property type="protein sequence ID" value="KAK4492710.1"/>
    <property type="molecule type" value="Genomic_DNA"/>
</dbReference>
<dbReference type="SUPFAM" id="SSF46689">
    <property type="entry name" value="Homeodomain-like"/>
    <property type="match status" value="1"/>
</dbReference>
<dbReference type="PANTHER" id="PTHR48000">
    <property type="entry name" value="OS09G0431300 PROTEIN"/>
    <property type="match status" value="1"/>
</dbReference>
<protein>
    <submittedName>
        <fullName evidence="9">Uncharacterized protein</fullName>
    </submittedName>
</protein>
<evidence type="ECO:0000256" key="4">
    <source>
        <dbReference type="ARBA" id="ARBA00023125"/>
    </source>
</evidence>
<feature type="domain" description="HTH myb-type" evidence="8">
    <location>
        <begin position="9"/>
        <end position="62"/>
    </location>
</feature>
<dbReference type="Pfam" id="PF00249">
    <property type="entry name" value="Myb_DNA-binding"/>
    <property type="match status" value="2"/>
</dbReference>
<keyword evidence="10" id="KW-1185">Reference proteome</keyword>
<evidence type="ECO:0000259" key="8">
    <source>
        <dbReference type="PROSITE" id="PS51294"/>
    </source>
</evidence>
<evidence type="ECO:0000256" key="5">
    <source>
        <dbReference type="ARBA" id="ARBA00023163"/>
    </source>
</evidence>
<evidence type="ECO:0000259" key="7">
    <source>
        <dbReference type="PROSITE" id="PS50090"/>
    </source>
</evidence>
<dbReference type="Proteomes" id="UP001291926">
    <property type="component" value="Unassembled WGS sequence"/>
</dbReference>
<dbReference type="InterPro" id="IPR001005">
    <property type="entry name" value="SANT/Myb"/>
</dbReference>
<keyword evidence="5" id="KW-0804">Transcription</keyword>
<evidence type="ECO:0000256" key="6">
    <source>
        <dbReference type="ARBA" id="ARBA00023242"/>
    </source>
</evidence>
<keyword evidence="2" id="KW-0677">Repeat</keyword>
<dbReference type="Gene3D" id="1.10.10.60">
    <property type="entry name" value="Homeodomain-like"/>
    <property type="match status" value="2"/>
</dbReference>
<evidence type="ECO:0000256" key="2">
    <source>
        <dbReference type="ARBA" id="ARBA00022737"/>
    </source>
</evidence>
<dbReference type="SMART" id="SM00717">
    <property type="entry name" value="SANT"/>
    <property type="match status" value="2"/>
</dbReference>
<feature type="domain" description="Myb-like" evidence="7">
    <location>
        <begin position="63"/>
        <end position="113"/>
    </location>
</feature>
<name>A0ABR0DU30_9LAMI</name>
<comment type="subcellular location">
    <subcellularLocation>
        <location evidence="1">Nucleus</location>
    </subcellularLocation>
</comment>
<dbReference type="InterPro" id="IPR009057">
    <property type="entry name" value="Homeodomain-like_sf"/>
</dbReference>
<gene>
    <name evidence="9" type="ORF">RD792_003530</name>
</gene>